<dbReference type="Proteomes" id="UP000444980">
    <property type="component" value="Unassembled WGS sequence"/>
</dbReference>
<gene>
    <name evidence="2" type="ORF">nbrc107697_08160</name>
</gene>
<dbReference type="AlphaFoldDB" id="A0A7I9UUI1"/>
<dbReference type="RefSeq" id="WP_308470331.1">
    <property type="nucleotide sequence ID" value="NZ_BJOU01000001.1"/>
</dbReference>
<sequence>MGKTVIPTTMVVGAAAAVLAGALTGIGAATANAVPSGRVDPGVGFSSNAYGTGCSYSMTVPVNASGKVTFWEKKPGKYPPLFIGAARAQGATAAVTWVPQREGIRQVYAVQNGKRSNYTIARVHRGYGTAGFCFAL</sequence>
<accession>A0A7I9UUI1</accession>
<reference evidence="3" key="1">
    <citation type="submission" date="2019-06" db="EMBL/GenBank/DDBJ databases">
        <title>Gordonia isolated from sludge of a wastewater treatment plant.</title>
        <authorList>
            <person name="Tamura T."/>
            <person name="Aoyama K."/>
            <person name="Kang Y."/>
            <person name="Saito S."/>
            <person name="Akiyama N."/>
            <person name="Yazawa K."/>
            <person name="Gonoi T."/>
            <person name="Mikami Y."/>
        </authorList>
    </citation>
    <scope>NUCLEOTIDE SEQUENCE [LARGE SCALE GENOMIC DNA]</scope>
    <source>
        <strain evidence="3">NBRC 107697</strain>
    </source>
</reference>
<evidence type="ECO:0000256" key="1">
    <source>
        <dbReference type="SAM" id="SignalP"/>
    </source>
</evidence>
<protein>
    <submittedName>
        <fullName evidence="2">Uncharacterized protein</fullName>
    </submittedName>
</protein>
<proteinExistence type="predicted"/>
<evidence type="ECO:0000313" key="3">
    <source>
        <dbReference type="Proteomes" id="UP000444980"/>
    </source>
</evidence>
<feature type="signal peptide" evidence="1">
    <location>
        <begin position="1"/>
        <end position="31"/>
    </location>
</feature>
<evidence type="ECO:0000313" key="2">
    <source>
        <dbReference type="EMBL" id="GED96777.1"/>
    </source>
</evidence>
<comment type="caution">
    <text evidence="2">The sequence shown here is derived from an EMBL/GenBank/DDBJ whole genome shotgun (WGS) entry which is preliminary data.</text>
</comment>
<keyword evidence="3" id="KW-1185">Reference proteome</keyword>
<dbReference type="EMBL" id="BJOU01000001">
    <property type="protein sequence ID" value="GED96777.1"/>
    <property type="molecule type" value="Genomic_DNA"/>
</dbReference>
<organism evidence="2 3">
    <name type="scientific">Gordonia crocea</name>
    <dbReference type="NCBI Taxonomy" id="589162"/>
    <lineage>
        <taxon>Bacteria</taxon>
        <taxon>Bacillati</taxon>
        <taxon>Actinomycetota</taxon>
        <taxon>Actinomycetes</taxon>
        <taxon>Mycobacteriales</taxon>
        <taxon>Gordoniaceae</taxon>
        <taxon>Gordonia</taxon>
    </lineage>
</organism>
<keyword evidence="1" id="KW-0732">Signal</keyword>
<name>A0A7I9UUI1_9ACTN</name>
<feature type="chain" id="PRO_5039621005" evidence="1">
    <location>
        <begin position="32"/>
        <end position="136"/>
    </location>
</feature>